<reference evidence="2 3" key="1">
    <citation type="submission" date="2019-02" db="EMBL/GenBank/DDBJ databases">
        <title>Deep-cultivation of Planctomycetes and their phenomic and genomic characterization uncovers novel biology.</title>
        <authorList>
            <person name="Wiegand S."/>
            <person name="Jogler M."/>
            <person name="Boedeker C."/>
            <person name="Pinto D."/>
            <person name="Vollmers J."/>
            <person name="Rivas-Marin E."/>
            <person name="Kohn T."/>
            <person name="Peeters S.H."/>
            <person name="Heuer A."/>
            <person name="Rast P."/>
            <person name="Oberbeckmann S."/>
            <person name="Bunk B."/>
            <person name="Jeske O."/>
            <person name="Meyerdierks A."/>
            <person name="Storesund J.E."/>
            <person name="Kallscheuer N."/>
            <person name="Luecker S."/>
            <person name="Lage O.M."/>
            <person name="Pohl T."/>
            <person name="Merkel B.J."/>
            <person name="Hornburger P."/>
            <person name="Mueller R.-W."/>
            <person name="Bruemmer F."/>
            <person name="Labrenz M."/>
            <person name="Spormann A.M."/>
            <person name="Op Den Camp H."/>
            <person name="Overmann J."/>
            <person name="Amann R."/>
            <person name="Jetten M.S.M."/>
            <person name="Mascher T."/>
            <person name="Medema M.H."/>
            <person name="Devos D.P."/>
            <person name="Kaster A.-K."/>
            <person name="Ovreas L."/>
            <person name="Rohde M."/>
            <person name="Galperin M.Y."/>
            <person name="Jogler C."/>
        </authorList>
    </citation>
    <scope>NUCLEOTIDE SEQUENCE [LARGE SCALE GENOMIC DNA]</scope>
    <source>
        <strain evidence="2 3">CA13</strain>
    </source>
</reference>
<organism evidence="2 3">
    <name type="scientific">Novipirellula herctigrandis</name>
    <dbReference type="NCBI Taxonomy" id="2527986"/>
    <lineage>
        <taxon>Bacteria</taxon>
        <taxon>Pseudomonadati</taxon>
        <taxon>Planctomycetota</taxon>
        <taxon>Planctomycetia</taxon>
        <taxon>Pirellulales</taxon>
        <taxon>Pirellulaceae</taxon>
        <taxon>Novipirellula</taxon>
    </lineage>
</organism>
<protein>
    <submittedName>
        <fullName evidence="2">Uncharacterized protein</fullName>
    </submittedName>
</protein>
<feature type="transmembrane region" description="Helical" evidence="1">
    <location>
        <begin position="63"/>
        <end position="84"/>
    </location>
</feature>
<feature type="transmembrane region" description="Helical" evidence="1">
    <location>
        <begin position="147"/>
        <end position="169"/>
    </location>
</feature>
<accession>A0A5C5ZD24</accession>
<dbReference type="Proteomes" id="UP000315010">
    <property type="component" value="Unassembled WGS sequence"/>
</dbReference>
<keyword evidence="3" id="KW-1185">Reference proteome</keyword>
<name>A0A5C5ZD24_9BACT</name>
<proteinExistence type="predicted"/>
<evidence type="ECO:0000313" key="2">
    <source>
        <dbReference type="EMBL" id="TWT85060.1"/>
    </source>
</evidence>
<evidence type="ECO:0000313" key="3">
    <source>
        <dbReference type="Proteomes" id="UP000315010"/>
    </source>
</evidence>
<evidence type="ECO:0000256" key="1">
    <source>
        <dbReference type="SAM" id="Phobius"/>
    </source>
</evidence>
<feature type="transmembrane region" description="Helical" evidence="1">
    <location>
        <begin position="120"/>
        <end position="141"/>
    </location>
</feature>
<dbReference type="AlphaFoldDB" id="A0A5C5ZD24"/>
<comment type="caution">
    <text evidence="2">The sequence shown here is derived from an EMBL/GenBank/DDBJ whole genome shotgun (WGS) entry which is preliminary data.</text>
</comment>
<sequence length="176" mass="18568">MQRRTGGSFSRLLASLSPVPADPGRYPIHVRFGVFTSHLTNPYSPPQNSRSESVASRSAGSKVLASIALVGLIAYAVLSGLILQSPLENDRKAAEFMLVNVPLLALMAAGLAWSPRSGAVCGVLAAIGQTAVAILISKHVYISPSHVLSWVSSFVFVLTVILGLSCASLRLKRATQ</sequence>
<dbReference type="EMBL" id="SJPJ01000001">
    <property type="protein sequence ID" value="TWT85060.1"/>
    <property type="molecule type" value="Genomic_DNA"/>
</dbReference>
<keyword evidence="1" id="KW-1133">Transmembrane helix</keyword>
<gene>
    <name evidence="2" type="ORF">CA13_65420</name>
</gene>
<feature type="transmembrane region" description="Helical" evidence="1">
    <location>
        <begin position="96"/>
        <end position="113"/>
    </location>
</feature>
<keyword evidence="1" id="KW-0812">Transmembrane</keyword>
<keyword evidence="1" id="KW-0472">Membrane</keyword>